<dbReference type="OrthoDB" id="5975154at2759"/>
<reference evidence="2" key="1">
    <citation type="submission" date="2023-01" db="EMBL/GenBank/DDBJ databases">
        <title>Genome assembly of the deep-sea coral Lophelia pertusa.</title>
        <authorList>
            <person name="Herrera S."/>
            <person name="Cordes E."/>
        </authorList>
    </citation>
    <scope>NUCLEOTIDE SEQUENCE</scope>
    <source>
        <strain evidence="2">USNM1676648</strain>
        <tissue evidence="2">Polyp</tissue>
    </source>
</reference>
<gene>
    <name evidence="2" type="ORF">OS493_025921</name>
</gene>
<dbReference type="InterPro" id="IPR036734">
    <property type="entry name" value="Neur_chan_lig-bd_sf"/>
</dbReference>
<dbReference type="GO" id="GO:0016020">
    <property type="term" value="C:membrane"/>
    <property type="evidence" value="ECO:0007669"/>
    <property type="project" value="InterPro"/>
</dbReference>
<organism evidence="2 3">
    <name type="scientific">Desmophyllum pertusum</name>
    <dbReference type="NCBI Taxonomy" id="174260"/>
    <lineage>
        <taxon>Eukaryota</taxon>
        <taxon>Metazoa</taxon>
        <taxon>Cnidaria</taxon>
        <taxon>Anthozoa</taxon>
        <taxon>Hexacorallia</taxon>
        <taxon>Scleractinia</taxon>
        <taxon>Caryophylliina</taxon>
        <taxon>Caryophylliidae</taxon>
        <taxon>Desmophyllum</taxon>
    </lineage>
</organism>
<proteinExistence type="predicted"/>
<dbReference type="EMBL" id="MU826847">
    <property type="protein sequence ID" value="KAJ7371451.1"/>
    <property type="molecule type" value="Genomic_DNA"/>
</dbReference>
<evidence type="ECO:0000313" key="2">
    <source>
        <dbReference type="EMBL" id="KAJ7371451.1"/>
    </source>
</evidence>
<dbReference type="GO" id="GO:0005230">
    <property type="term" value="F:extracellular ligand-gated monoatomic ion channel activity"/>
    <property type="evidence" value="ECO:0007669"/>
    <property type="project" value="InterPro"/>
</dbReference>
<comment type="caution">
    <text evidence="2">The sequence shown here is derived from an EMBL/GenBank/DDBJ whole genome shotgun (WGS) entry which is preliminary data.</text>
</comment>
<feature type="signal peptide" evidence="1">
    <location>
        <begin position="1"/>
        <end position="26"/>
    </location>
</feature>
<protein>
    <submittedName>
        <fullName evidence="2">Uncharacterized protein</fullName>
    </submittedName>
</protein>
<accession>A0A9W9YY06</accession>
<dbReference type="Proteomes" id="UP001163046">
    <property type="component" value="Unassembled WGS sequence"/>
</dbReference>
<evidence type="ECO:0000313" key="3">
    <source>
        <dbReference type="Proteomes" id="UP001163046"/>
    </source>
</evidence>
<dbReference type="SUPFAM" id="SSF63712">
    <property type="entry name" value="Nicotinic receptor ligand binding domain-like"/>
    <property type="match status" value="1"/>
</dbReference>
<name>A0A9W9YY06_9CNID</name>
<sequence length="113" mass="13262">MSCFQILVTFFWFFLFQDIAITVILGQQQPDIQQSAEYQLRNALFKAYDKMVRPVLKPSDVVNVTFDVEFKALHDVYVNGCMSRDNVLPFKNSLNNLTQRVKCTTVFYRLAYF</sequence>
<dbReference type="Gene3D" id="2.70.170.10">
    <property type="entry name" value="Neurotransmitter-gated ion-channel ligand-binding domain"/>
    <property type="match status" value="1"/>
</dbReference>
<keyword evidence="1" id="KW-0732">Signal</keyword>
<dbReference type="AlphaFoldDB" id="A0A9W9YY06"/>
<evidence type="ECO:0000256" key="1">
    <source>
        <dbReference type="SAM" id="SignalP"/>
    </source>
</evidence>
<feature type="chain" id="PRO_5040783939" evidence="1">
    <location>
        <begin position="27"/>
        <end position="113"/>
    </location>
</feature>
<keyword evidence="3" id="KW-1185">Reference proteome</keyword>